<dbReference type="InterPro" id="IPR024567">
    <property type="entry name" value="RNase_HII/HIII_dom"/>
</dbReference>
<dbReference type="GO" id="GO:0004523">
    <property type="term" value="F:RNA-DNA hybrid ribonuclease activity"/>
    <property type="evidence" value="ECO:0007669"/>
    <property type="project" value="UniProtKB-UniRule"/>
</dbReference>
<evidence type="ECO:0000256" key="5">
    <source>
        <dbReference type="ARBA" id="ARBA00022490"/>
    </source>
</evidence>
<dbReference type="Pfam" id="PF01351">
    <property type="entry name" value="RNase_HII"/>
    <property type="match status" value="1"/>
</dbReference>
<dbReference type="GO" id="GO:0046872">
    <property type="term" value="F:metal ion binding"/>
    <property type="evidence" value="ECO:0007669"/>
    <property type="project" value="UniProtKB-KW"/>
</dbReference>
<reference evidence="13 14" key="1">
    <citation type="submission" date="2018-06" db="EMBL/GenBank/DDBJ databases">
        <title>Genomic Encyclopedia of Archaeal and Bacterial Type Strains, Phase II (KMG-II): from individual species to whole genera.</title>
        <authorList>
            <person name="Goeker M."/>
        </authorList>
    </citation>
    <scope>NUCLEOTIDE SEQUENCE [LARGE SCALE GENOMIC DNA]</scope>
    <source>
        <strain evidence="13 14">ATCC 51348</strain>
    </source>
</reference>
<comment type="function">
    <text evidence="2 11">Endonuclease that specifically degrades the RNA of RNA-DNA hybrids.</text>
</comment>
<dbReference type="EMBL" id="QKUB01000004">
    <property type="protein sequence ID" value="PZV99927.1"/>
    <property type="molecule type" value="Genomic_DNA"/>
</dbReference>
<dbReference type="GO" id="GO:0003723">
    <property type="term" value="F:RNA binding"/>
    <property type="evidence" value="ECO:0007669"/>
    <property type="project" value="UniProtKB-UniRule"/>
</dbReference>
<evidence type="ECO:0000256" key="6">
    <source>
        <dbReference type="ARBA" id="ARBA00022722"/>
    </source>
</evidence>
<feature type="binding site" evidence="10">
    <location>
        <position position="17"/>
    </location>
    <ligand>
        <name>a divalent metal cation</name>
        <dbReference type="ChEBI" id="CHEBI:60240"/>
    </ligand>
</feature>
<organism evidence="13 14">
    <name type="scientific">Metamycoplasma auris</name>
    <dbReference type="NCBI Taxonomy" id="51363"/>
    <lineage>
        <taxon>Bacteria</taxon>
        <taxon>Bacillati</taxon>
        <taxon>Mycoplasmatota</taxon>
        <taxon>Mycoplasmoidales</taxon>
        <taxon>Metamycoplasmataceae</taxon>
        <taxon>Metamycoplasma</taxon>
    </lineage>
</organism>
<dbReference type="CDD" id="cd06590">
    <property type="entry name" value="RNase_HII_bacteria_HIII_like"/>
    <property type="match status" value="1"/>
</dbReference>
<keyword evidence="5" id="KW-0963">Cytoplasm</keyword>
<evidence type="ECO:0000256" key="2">
    <source>
        <dbReference type="ARBA" id="ARBA00004065"/>
    </source>
</evidence>
<dbReference type="EC" id="3.1.26.4" evidence="11"/>
<dbReference type="GO" id="GO:0006298">
    <property type="term" value="P:mismatch repair"/>
    <property type="evidence" value="ECO:0007669"/>
    <property type="project" value="TreeGrafter"/>
</dbReference>
<dbReference type="GO" id="GO:0043137">
    <property type="term" value="P:DNA replication, removal of RNA primer"/>
    <property type="evidence" value="ECO:0007669"/>
    <property type="project" value="TreeGrafter"/>
</dbReference>
<comment type="catalytic activity">
    <reaction evidence="1 10 11">
        <text>Endonucleolytic cleavage to 5'-phosphomonoester.</text>
        <dbReference type="EC" id="3.1.26.4"/>
    </reaction>
</comment>
<protein>
    <recommendedName>
        <fullName evidence="11">Ribonuclease</fullName>
        <ecNumber evidence="11">3.1.26.4</ecNumber>
    </recommendedName>
</protein>
<evidence type="ECO:0000313" key="14">
    <source>
        <dbReference type="Proteomes" id="UP000249646"/>
    </source>
</evidence>
<keyword evidence="6 10" id="KW-0540">Nuclease</keyword>
<dbReference type="AlphaFoldDB" id="A0A2W7G8L6"/>
<dbReference type="GO" id="GO:0032299">
    <property type="term" value="C:ribonuclease H2 complex"/>
    <property type="evidence" value="ECO:0007669"/>
    <property type="project" value="TreeGrafter"/>
</dbReference>
<accession>A0A2W7G8L6</accession>
<evidence type="ECO:0000256" key="11">
    <source>
        <dbReference type="RuleBase" id="RU003515"/>
    </source>
</evidence>
<comment type="caution">
    <text evidence="13">The sequence shown here is derived from an EMBL/GenBank/DDBJ whole genome shotgun (WGS) entry which is preliminary data.</text>
</comment>
<evidence type="ECO:0000256" key="9">
    <source>
        <dbReference type="ARBA" id="ARBA00022801"/>
    </source>
</evidence>
<comment type="subcellular location">
    <subcellularLocation>
        <location evidence="3">Cytoplasm</location>
    </subcellularLocation>
</comment>
<name>A0A2W7G8L6_9BACT</name>
<evidence type="ECO:0000256" key="1">
    <source>
        <dbReference type="ARBA" id="ARBA00000077"/>
    </source>
</evidence>
<dbReference type="Gene3D" id="3.30.420.10">
    <property type="entry name" value="Ribonuclease H-like superfamily/Ribonuclease H"/>
    <property type="match status" value="1"/>
</dbReference>
<dbReference type="GO" id="GO:0005737">
    <property type="term" value="C:cytoplasm"/>
    <property type="evidence" value="ECO:0007669"/>
    <property type="project" value="UniProtKB-SubCell"/>
</dbReference>
<evidence type="ECO:0000256" key="10">
    <source>
        <dbReference type="PROSITE-ProRule" id="PRU01319"/>
    </source>
</evidence>
<evidence type="ECO:0000256" key="7">
    <source>
        <dbReference type="ARBA" id="ARBA00022723"/>
    </source>
</evidence>
<comment type="cofactor">
    <cofactor evidence="10">
        <name>Mn(2+)</name>
        <dbReference type="ChEBI" id="CHEBI:29035"/>
    </cofactor>
    <cofactor evidence="10">
        <name>Mg(2+)</name>
        <dbReference type="ChEBI" id="CHEBI:18420"/>
    </cofactor>
    <text evidence="10">Manganese or magnesium. Binds 1 divalent metal ion per monomer in the absence of substrate. May bind a second metal ion after substrate binding.</text>
</comment>
<evidence type="ECO:0000256" key="8">
    <source>
        <dbReference type="ARBA" id="ARBA00022759"/>
    </source>
</evidence>
<evidence type="ECO:0000313" key="13">
    <source>
        <dbReference type="EMBL" id="PZV99927.1"/>
    </source>
</evidence>
<proteinExistence type="inferred from homology"/>
<dbReference type="RefSeq" id="WP_241856559.1">
    <property type="nucleotide sequence ID" value="NZ_QKUB01000004.1"/>
</dbReference>
<feature type="binding site" evidence="10">
    <location>
        <position position="121"/>
    </location>
    <ligand>
        <name>a divalent metal cation</name>
        <dbReference type="ChEBI" id="CHEBI:60240"/>
    </ligand>
</feature>
<keyword evidence="9 10" id="KW-0378">Hydrolase</keyword>
<sequence length="237" mass="27547">MKNKMNDFELEYIGVDETGVGDYFSPIISVACFIPKENIKRIKELGIKDSKKLSDSKIIDLIEIIIENKLAIFKDTTLYQKNYNDLTKLGINNNAIKTLIHFNSIIRLRKTLNRNLRIVIDQYATEVNLQKHLVKLKEKKLISSNLELNNFKLILEVQAEEKYLSVACASMMARYILLKKMREQKKEYQDFPFILGASNLVIDLGIKFIKKFSESELYNVAKISFKTTKKIIEKLEI</sequence>
<feature type="domain" description="RNase H type-2" evidence="12">
    <location>
        <begin position="10"/>
        <end position="237"/>
    </location>
</feature>
<gene>
    <name evidence="13" type="ORF">BCF89_1045</name>
</gene>
<keyword evidence="7 10" id="KW-0479">Metal-binding</keyword>
<evidence type="ECO:0000256" key="3">
    <source>
        <dbReference type="ARBA" id="ARBA00004496"/>
    </source>
</evidence>
<dbReference type="PANTHER" id="PTHR10954">
    <property type="entry name" value="RIBONUCLEASE H2 SUBUNIT A"/>
    <property type="match status" value="1"/>
</dbReference>
<evidence type="ECO:0000259" key="12">
    <source>
        <dbReference type="PROSITE" id="PS51975"/>
    </source>
</evidence>
<dbReference type="InterPro" id="IPR036397">
    <property type="entry name" value="RNaseH_sf"/>
</dbReference>
<evidence type="ECO:0000256" key="4">
    <source>
        <dbReference type="ARBA" id="ARBA00008378"/>
    </source>
</evidence>
<dbReference type="SUPFAM" id="SSF53098">
    <property type="entry name" value="Ribonuclease H-like"/>
    <property type="match status" value="1"/>
</dbReference>
<dbReference type="Proteomes" id="UP000249646">
    <property type="component" value="Unassembled WGS sequence"/>
</dbReference>
<keyword evidence="14" id="KW-1185">Reference proteome</keyword>
<dbReference type="PANTHER" id="PTHR10954:SF23">
    <property type="entry name" value="RIBONUCLEASE"/>
    <property type="match status" value="1"/>
</dbReference>
<keyword evidence="8 10" id="KW-0255">Endonuclease</keyword>
<comment type="similarity">
    <text evidence="4">Belongs to the RNase HII family. RnhC subfamily.</text>
</comment>
<feature type="binding site" evidence="10">
    <location>
        <position position="16"/>
    </location>
    <ligand>
        <name>a divalent metal cation</name>
        <dbReference type="ChEBI" id="CHEBI:60240"/>
    </ligand>
</feature>
<dbReference type="PROSITE" id="PS51975">
    <property type="entry name" value="RNASE_H_2"/>
    <property type="match status" value="1"/>
</dbReference>
<dbReference type="InterPro" id="IPR012337">
    <property type="entry name" value="RNaseH-like_sf"/>
</dbReference>
<dbReference type="InterPro" id="IPR001352">
    <property type="entry name" value="RNase_HII/HIII"/>
</dbReference>